<dbReference type="InterPro" id="IPR026034">
    <property type="entry name" value="MreD_proteobac"/>
</dbReference>
<dbReference type="GO" id="GO:0008360">
    <property type="term" value="P:regulation of cell shape"/>
    <property type="evidence" value="ECO:0007669"/>
    <property type="project" value="UniProtKB-UniRule"/>
</dbReference>
<comment type="caution">
    <text evidence="10">The sequence shown here is derived from an EMBL/GenBank/DDBJ whole genome shotgun (WGS) entry which is preliminary data.</text>
</comment>
<evidence type="ECO:0000256" key="3">
    <source>
        <dbReference type="ARBA" id="ARBA00022475"/>
    </source>
</evidence>
<feature type="transmembrane region" description="Helical" evidence="9">
    <location>
        <begin position="133"/>
        <end position="153"/>
    </location>
</feature>
<organism evidence="10 11">
    <name type="scientific">Litoribrevibacter albus</name>
    <dbReference type="NCBI Taxonomy" id="1473156"/>
    <lineage>
        <taxon>Bacteria</taxon>
        <taxon>Pseudomonadati</taxon>
        <taxon>Pseudomonadota</taxon>
        <taxon>Gammaproteobacteria</taxon>
        <taxon>Oceanospirillales</taxon>
        <taxon>Oceanospirillaceae</taxon>
        <taxon>Litoribrevibacter</taxon>
    </lineage>
</organism>
<evidence type="ECO:0000256" key="2">
    <source>
        <dbReference type="ARBA" id="ARBA00007776"/>
    </source>
</evidence>
<dbReference type="NCBIfam" id="TIGR03426">
    <property type="entry name" value="shape_MreD"/>
    <property type="match status" value="1"/>
</dbReference>
<accession>A0AA37SAD7</accession>
<reference evidence="10" key="1">
    <citation type="journal article" date="2014" name="Int. J. Syst. Evol. Microbiol.">
        <title>Complete genome sequence of Corynebacterium casei LMG S-19264T (=DSM 44701T), isolated from a smear-ripened cheese.</title>
        <authorList>
            <consortium name="US DOE Joint Genome Institute (JGI-PGF)"/>
            <person name="Walter F."/>
            <person name="Albersmeier A."/>
            <person name="Kalinowski J."/>
            <person name="Ruckert C."/>
        </authorList>
    </citation>
    <scope>NUCLEOTIDE SEQUENCE</scope>
    <source>
        <strain evidence="10">NBRC 110071</strain>
    </source>
</reference>
<dbReference type="EMBL" id="BSNM01000011">
    <property type="protein sequence ID" value="GLQ31310.1"/>
    <property type="molecule type" value="Genomic_DNA"/>
</dbReference>
<keyword evidence="11" id="KW-1185">Reference proteome</keyword>
<dbReference type="Proteomes" id="UP001161389">
    <property type="component" value="Unassembled WGS sequence"/>
</dbReference>
<reference evidence="10" key="2">
    <citation type="submission" date="2023-01" db="EMBL/GenBank/DDBJ databases">
        <title>Draft genome sequence of Litoribrevibacter albus strain NBRC 110071.</title>
        <authorList>
            <person name="Sun Q."/>
            <person name="Mori K."/>
        </authorList>
    </citation>
    <scope>NUCLEOTIDE SEQUENCE</scope>
    <source>
        <strain evidence="10">NBRC 110071</strain>
    </source>
</reference>
<keyword evidence="7 8" id="KW-0472">Membrane</keyword>
<dbReference type="PIRSF" id="PIRSF018472">
    <property type="entry name" value="MreD_proteobac"/>
    <property type="match status" value="1"/>
</dbReference>
<dbReference type="PANTHER" id="PTHR37484">
    <property type="entry name" value="ROD SHAPE-DETERMINING PROTEIN MRED"/>
    <property type="match status" value="1"/>
</dbReference>
<dbReference type="GO" id="GO:0005886">
    <property type="term" value="C:plasma membrane"/>
    <property type="evidence" value="ECO:0007669"/>
    <property type="project" value="UniProtKB-SubCell"/>
</dbReference>
<evidence type="ECO:0000256" key="9">
    <source>
        <dbReference type="SAM" id="Phobius"/>
    </source>
</evidence>
<proteinExistence type="inferred from homology"/>
<feature type="transmembrane region" description="Helical" evidence="9">
    <location>
        <begin position="9"/>
        <end position="27"/>
    </location>
</feature>
<keyword evidence="5 8" id="KW-0133">Cell shape</keyword>
<evidence type="ECO:0000256" key="8">
    <source>
        <dbReference type="PIRNR" id="PIRNR018472"/>
    </source>
</evidence>
<sequence length="163" mass="19437">MNDHTPKNWYWPFCAGIFCALLLELWPLPDWLAVARPEWMALILIFWVMFLPYKVGVISCWLVGLVVDIFKGDNLGLNAIKYAVIAYLCLTLYQRMRMFNLFQQSMMVFLMLGLTKLMSYWWQERVGSISDVLWFLLPSLVSALLWPSMYHMIRRLNLRWHIH</sequence>
<feature type="transmembrane region" description="Helical" evidence="9">
    <location>
        <begin position="39"/>
        <end position="67"/>
    </location>
</feature>
<evidence type="ECO:0000256" key="4">
    <source>
        <dbReference type="ARBA" id="ARBA00022692"/>
    </source>
</evidence>
<keyword evidence="4 9" id="KW-0812">Transmembrane</keyword>
<feature type="transmembrane region" description="Helical" evidence="9">
    <location>
        <begin position="102"/>
        <end position="121"/>
    </location>
</feature>
<evidence type="ECO:0000256" key="7">
    <source>
        <dbReference type="ARBA" id="ARBA00023136"/>
    </source>
</evidence>
<evidence type="ECO:0000256" key="1">
    <source>
        <dbReference type="ARBA" id="ARBA00004651"/>
    </source>
</evidence>
<keyword evidence="6 9" id="KW-1133">Transmembrane helix</keyword>
<name>A0AA37SAD7_9GAMM</name>
<dbReference type="AlphaFoldDB" id="A0AA37SAD7"/>
<comment type="function">
    <text evidence="8">Involved in formation of the rod shape of the cell. May also contribute to regulation of formation of penicillin-binding proteins.</text>
</comment>
<comment type="similarity">
    <text evidence="2 8">Belongs to the MreD family.</text>
</comment>
<protein>
    <recommendedName>
        <fullName evidence="8">Rod shape-determining protein MreD</fullName>
    </recommendedName>
</protein>
<dbReference type="InterPro" id="IPR007227">
    <property type="entry name" value="Cell_shape_determining_MreD"/>
</dbReference>
<gene>
    <name evidence="10" type="primary">mreD</name>
    <name evidence="10" type="ORF">GCM10007876_17890</name>
</gene>
<dbReference type="Pfam" id="PF04093">
    <property type="entry name" value="MreD"/>
    <property type="match status" value="1"/>
</dbReference>
<dbReference type="RefSeq" id="WP_284380876.1">
    <property type="nucleotide sequence ID" value="NZ_BSNM01000011.1"/>
</dbReference>
<evidence type="ECO:0000256" key="6">
    <source>
        <dbReference type="ARBA" id="ARBA00022989"/>
    </source>
</evidence>
<evidence type="ECO:0000313" key="10">
    <source>
        <dbReference type="EMBL" id="GLQ31310.1"/>
    </source>
</evidence>
<dbReference type="PANTHER" id="PTHR37484:SF1">
    <property type="entry name" value="ROD SHAPE-DETERMINING PROTEIN MRED"/>
    <property type="match status" value="1"/>
</dbReference>
<evidence type="ECO:0000256" key="5">
    <source>
        <dbReference type="ARBA" id="ARBA00022960"/>
    </source>
</evidence>
<evidence type="ECO:0000313" key="11">
    <source>
        <dbReference type="Proteomes" id="UP001161389"/>
    </source>
</evidence>
<comment type="subcellular location">
    <subcellularLocation>
        <location evidence="8">Cell inner membrane</location>
    </subcellularLocation>
    <subcellularLocation>
        <location evidence="1">Cell membrane</location>
        <topology evidence="1">Multi-pass membrane protein</topology>
    </subcellularLocation>
</comment>
<keyword evidence="3 8" id="KW-1003">Cell membrane</keyword>
<keyword evidence="8" id="KW-0997">Cell inner membrane</keyword>